<reference evidence="4" key="1">
    <citation type="submission" date="2021-02" db="EMBL/GenBank/DDBJ databases">
        <authorList>
            <person name="Nowell W R."/>
        </authorList>
    </citation>
    <scope>NUCLEOTIDE SEQUENCE</scope>
</reference>
<feature type="domain" description="EF-hand" evidence="3">
    <location>
        <begin position="503"/>
        <end position="533"/>
    </location>
</feature>
<dbReference type="Pfam" id="PF13202">
    <property type="entry name" value="EF-hand_5"/>
    <property type="match status" value="2"/>
</dbReference>
<sequence>MANFSYQSSNGGYGGGVDAAFQQADTDRDGRLNINEFRQFLGQSLNSAGGAGGAGGYSSGSSFESASYGNGAGAGYGAGAGAGYGAGSSSYESSSVQQSGYGAGGAVSGYEAQFGAGGAAGGASQYESSQFASSGYGGEAGFAANQGGASFQSQQSSTQVQQYATDAQGLFQDPNPQIIRRPAAGGVQTYTQNIRVRFLQPPPIPPPGPLIIREVRPPQPPPPPPLRIRQQAPPLPQPPPLVLRERPPQVPASVASQTVIRRLAALPVPPRSVVIERLPPLPPRPRDVIIERWIPYGAQAKRRTIVQRAAAAQQYQRPRNVIIQYEPVQVRVVRQFQRLGVTQANPQAYVQQYGAQLLDAGTLLQQARSAGVVEDISPPAGAASAAVGFGAASYGQESQFAASSSQEAGFGGAAGFAGGASGFEAAGAGGYSQSSSFESAQFGANGGGAAGGYEAQFGAGGAQGGAGYGASSSSFESSSFQAGGGDAGFGGAAAGGFGAFGGADAAFAAADLNRDGNIDQNEFRQFISQNYGAGGAGGAAGGSSSYESSSFQSQSAGY</sequence>
<dbReference type="EMBL" id="CAJOBB010000452">
    <property type="protein sequence ID" value="CAF3682686.1"/>
    <property type="molecule type" value="Genomic_DNA"/>
</dbReference>
<evidence type="ECO:0000313" key="4">
    <source>
        <dbReference type="EMBL" id="CAF3682686.1"/>
    </source>
</evidence>
<protein>
    <recommendedName>
        <fullName evidence="3">EF-hand domain-containing protein</fullName>
    </recommendedName>
</protein>
<dbReference type="PROSITE" id="PS00018">
    <property type="entry name" value="EF_HAND_1"/>
    <property type="match status" value="2"/>
</dbReference>
<dbReference type="AlphaFoldDB" id="A0A818T6G6"/>
<comment type="caution">
    <text evidence="4">The sequence shown here is derived from an EMBL/GenBank/DDBJ whole genome shotgun (WGS) entry which is preliminary data.</text>
</comment>
<evidence type="ECO:0000256" key="1">
    <source>
        <dbReference type="ARBA" id="ARBA00022837"/>
    </source>
</evidence>
<dbReference type="GO" id="GO:0005509">
    <property type="term" value="F:calcium ion binding"/>
    <property type="evidence" value="ECO:0007669"/>
    <property type="project" value="InterPro"/>
</dbReference>
<accession>A0A818T6G6</accession>
<organism evidence="4 5">
    <name type="scientific">Adineta steineri</name>
    <dbReference type="NCBI Taxonomy" id="433720"/>
    <lineage>
        <taxon>Eukaryota</taxon>
        <taxon>Metazoa</taxon>
        <taxon>Spiralia</taxon>
        <taxon>Gnathifera</taxon>
        <taxon>Rotifera</taxon>
        <taxon>Eurotatoria</taxon>
        <taxon>Bdelloidea</taxon>
        <taxon>Adinetida</taxon>
        <taxon>Adinetidae</taxon>
        <taxon>Adineta</taxon>
    </lineage>
</organism>
<feature type="compositionally biased region" description="Pro residues" evidence="2">
    <location>
        <begin position="200"/>
        <end position="209"/>
    </location>
</feature>
<feature type="region of interest" description="Disordered" evidence="2">
    <location>
        <begin position="534"/>
        <end position="558"/>
    </location>
</feature>
<dbReference type="SUPFAM" id="SSF47473">
    <property type="entry name" value="EF-hand"/>
    <property type="match status" value="1"/>
</dbReference>
<dbReference type="PROSITE" id="PS50222">
    <property type="entry name" value="EF_HAND_2"/>
    <property type="match status" value="2"/>
</dbReference>
<evidence type="ECO:0000259" key="3">
    <source>
        <dbReference type="PROSITE" id="PS50222"/>
    </source>
</evidence>
<name>A0A818T6G6_9BILA</name>
<dbReference type="Proteomes" id="UP000663868">
    <property type="component" value="Unassembled WGS sequence"/>
</dbReference>
<feature type="compositionally biased region" description="Low complexity" evidence="2">
    <location>
        <begin position="542"/>
        <end position="558"/>
    </location>
</feature>
<gene>
    <name evidence="4" type="ORF">KXQ929_LOCUS9784</name>
</gene>
<keyword evidence="1" id="KW-0106">Calcium</keyword>
<dbReference type="SMART" id="SM00054">
    <property type="entry name" value="EFh"/>
    <property type="match status" value="2"/>
</dbReference>
<feature type="region of interest" description="Disordered" evidence="2">
    <location>
        <begin position="198"/>
        <end position="245"/>
    </location>
</feature>
<dbReference type="InterPro" id="IPR002048">
    <property type="entry name" value="EF_hand_dom"/>
</dbReference>
<feature type="domain" description="EF-hand" evidence="3">
    <location>
        <begin position="17"/>
        <end position="47"/>
    </location>
</feature>
<dbReference type="InterPro" id="IPR011992">
    <property type="entry name" value="EF-hand-dom_pair"/>
</dbReference>
<feature type="compositionally biased region" description="Pro residues" evidence="2">
    <location>
        <begin position="217"/>
        <end position="226"/>
    </location>
</feature>
<proteinExistence type="predicted"/>
<dbReference type="InterPro" id="IPR018247">
    <property type="entry name" value="EF_Hand_1_Ca_BS"/>
</dbReference>
<evidence type="ECO:0000313" key="5">
    <source>
        <dbReference type="Proteomes" id="UP000663868"/>
    </source>
</evidence>
<evidence type="ECO:0000256" key="2">
    <source>
        <dbReference type="SAM" id="MobiDB-lite"/>
    </source>
</evidence>